<sequence length="316" mass="33828">MADAHRVVMVLSPGMPIFEAAVPSIIFGVDRSYLVSPWYTFSVVGIGAGAMPLSDGFSFTPPDPDADAAHADTLIVPACENVHAQQPPELLDVVRAAHARGARILSICSGAFVLAAAGILDGRRATTHWLHAPELAERHPAVKVDASVLYVEDDNVITSAGTVAGIDACLHLVRVDHGAAVAAEVARRIVTTPHRDGGQAQYVRPVASPVDDGWLAPLLDWASAQLHRPLTAADLAARANVSVRTVERRFATVLGMSPLQWLLQQRVRRAQQLLETTDRPIEWIATTCGFGTAASLRAHFARVVGLAPTAYRRGFK</sequence>
<dbReference type="PANTHER" id="PTHR43130:SF3">
    <property type="entry name" value="HTH-TYPE TRANSCRIPTIONAL REGULATOR RV1931C"/>
    <property type="match status" value="1"/>
</dbReference>
<accession>A0A8J3YRT0</accession>
<keyword evidence="2" id="KW-0238">DNA-binding</keyword>
<dbReference type="Pfam" id="PF01965">
    <property type="entry name" value="DJ-1_PfpI"/>
    <property type="match status" value="1"/>
</dbReference>
<dbReference type="InterPro" id="IPR002818">
    <property type="entry name" value="DJ-1/PfpI"/>
</dbReference>
<dbReference type="GO" id="GO:0003700">
    <property type="term" value="F:DNA-binding transcription factor activity"/>
    <property type="evidence" value="ECO:0007669"/>
    <property type="project" value="InterPro"/>
</dbReference>
<name>A0A8J3YRT0_9ACTN</name>
<protein>
    <submittedName>
        <fullName evidence="5">AraC family transcriptional regulator</fullName>
    </submittedName>
</protein>
<dbReference type="Proteomes" id="UP000619260">
    <property type="component" value="Unassembled WGS sequence"/>
</dbReference>
<dbReference type="InterPro" id="IPR052158">
    <property type="entry name" value="INH-QAR"/>
</dbReference>
<dbReference type="Pfam" id="PF12833">
    <property type="entry name" value="HTH_18"/>
    <property type="match status" value="1"/>
</dbReference>
<dbReference type="SUPFAM" id="SSF52317">
    <property type="entry name" value="Class I glutamine amidotransferase-like"/>
    <property type="match status" value="1"/>
</dbReference>
<evidence type="ECO:0000256" key="3">
    <source>
        <dbReference type="ARBA" id="ARBA00023163"/>
    </source>
</evidence>
<gene>
    <name evidence="5" type="ORF">Val02_56510</name>
</gene>
<dbReference type="RefSeq" id="WP_203902240.1">
    <property type="nucleotide sequence ID" value="NZ_BOPF01000022.1"/>
</dbReference>
<keyword evidence="1" id="KW-0805">Transcription regulation</keyword>
<reference evidence="5" key="1">
    <citation type="submission" date="2021-01" db="EMBL/GenBank/DDBJ databases">
        <title>Whole genome shotgun sequence of Virgisporangium aliadipatigenens NBRC 105644.</title>
        <authorList>
            <person name="Komaki H."/>
            <person name="Tamura T."/>
        </authorList>
    </citation>
    <scope>NUCLEOTIDE SEQUENCE</scope>
    <source>
        <strain evidence="5">NBRC 105644</strain>
    </source>
</reference>
<dbReference type="EMBL" id="BOPF01000022">
    <property type="protein sequence ID" value="GIJ48765.1"/>
    <property type="molecule type" value="Genomic_DNA"/>
</dbReference>
<dbReference type="GO" id="GO:0043565">
    <property type="term" value="F:sequence-specific DNA binding"/>
    <property type="evidence" value="ECO:0007669"/>
    <property type="project" value="InterPro"/>
</dbReference>
<keyword evidence="3" id="KW-0804">Transcription</keyword>
<evidence type="ECO:0000256" key="1">
    <source>
        <dbReference type="ARBA" id="ARBA00023015"/>
    </source>
</evidence>
<dbReference type="InterPro" id="IPR018060">
    <property type="entry name" value="HTH_AraC"/>
</dbReference>
<evidence type="ECO:0000256" key="2">
    <source>
        <dbReference type="ARBA" id="ARBA00023125"/>
    </source>
</evidence>
<dbReference type="InterPro" id="IPR009057">
    <property type="entry name" value="Homeodomain-like_sf"/>
</dbReference>
<evidence type="ECO:0000313" key="6">
    <source>
        <dbReference type="Proteomes" id="UP000619260"/>
    </source>
</evidence>
<dbReference type="SMART" id="SM00342">
    <property type="entry name" value="HTH_ARAC"/>
    <property type="match status" value="1"/>
</dbReference>
<dbReference type="Gene3D" id="3.40.50.880">
    <property type="match status" value="1"/>
</dbReference>
<evidence type="ECO:0000313" key="5">
    <source>
        <dbReference type="EMBL" id="GIJ48765.1"/>
    </source>
</evidence>
<dbReference type="InterPro" id="IPR018062">
    <property type="entry name" value="HTH_AraC-typ_CS"/>
</dbReference>
<keyword evidence="6" id="KW-1185">Reference proteome</keyword>
<dbReference type="SUPFAM" id="SSF46689">
    <property type="entry name" value="Homeodomain-like"/>
    <property type="match status" value="2"/>
</dbReference>
<comment type="caution">
    <text evidence="5">The sequence shown here is derived from an EMBL/GenBank/DDBJ whole genome shotgun (WGS) entry which is preliminary data.</text>
</comment>
<dbReference type="PROSITE" id="PS01124">
    <property type="entry name" value="HTH_ARAC_FAMILY_2"/>
    <property type="match status" value="1"/>
</dbReference>
<organism evidence="5 6">
    <name type="scientific">Virgisporangium aliadipatigenens</name>
    <dbReference type="NCBI Taxonomy" id="741659"/>
    <lineage>
        <taxon>Bacteria</taxon>
        <taxon>Bacillati</taxon>
        <taxon>Actinomycetota</taxon>
        <taxon>Actinomycetes</taxon>
        <taxon>Micromonosporales</taxon>
        <taxon>Micromonosporaceae</taxon>
        <taxon>Virgisporangium</taxon>
    </lineage>
</organism>
<dbReference type="PROSITE" id="PS00041">
    <property type="entry name" value="HTH_ARAC_FAMILY_1"/>
    <property type="match status" value="1"/>
</dbReference>
<proteinExistence type="predicted"/>
<dbReference type="AlphaFoldDB" id="A0A8J3YRT0"/>
<feature type="domain" description="HTH araC/xylS-type" evidence="4">
    <location>
        <begin position="216"/>
        <end position="314"/>
    </location>
</feature>
<evidence type="ECO:0000259" key="4">
    <source>
        <dbReference type="PROSITE" id="PS01124"/>
    </source>
</evidence>
<dbReference type="InterPro" id="IPR029062">
    <property type="entry name" value="Class_I_gatase-like"/>
</dbReference>
<dbReference type="Gene3D" id="1.10.10.60">
    <property type="entry name" value="Homeodomain-like"/>
    <property type="match status" value="1"/>
</dbReference>
<dbReference type="CDD" id="cd03137">
    <property type="entry name" value="GATase1_AraC_1"/>
    <property type="match status" value="1"/>
</dbReference>
<dbReference type="PANTHER" id="PTHR43130">
    <property type="entry name" value="ARAC-FAMILY TRANSCRIPTIONAL REGULATOR"/>
    <property type="match status" value="1"/>
</dbReference>